<dbReference type="STRING" id="407821.A0A087U4T1"/>
<sequence>MAESRKFRRYNFRAHDRALHEKNSSMKSAPWEQYVIPGMKKYELGCDVDKEKIFDFPFLADEDSVSYLQQHGKIMFIVRGPPGTGKKTLSEMLLKYYPSAAYCCADRYFAETFTSDRNRETLKESHDYCEKLVTDACLNSKSPIIIQNTHVRKWEMQKYLDLAAKHSYTVIMAITLFKFDVSVQALAKTNSDGLDFNYFKRRMRSWDHVLPYITGWFLCPEDASYILNSLKRSLKILLNDGRFCRIFDIYDDDALFHQYKARRLLCCVASYAKSKADMEKYYFSAPVQNYCGKSCVITILGYIVSESIVNAIVHIEDDLKCLLYKDSAPMNKHYNVAEELNTLELDDNIIEFGATIPLSQEFSANGKTTTFENWKCDEVISATNSTLICVAQKDKETKKEFHNSLSSVQDNEGEDDTGYHLT</sequence>
<evidence type="ECO:0000313" key="3">
    <source>
        <dbReference type="Proteomes" id="UP000054359"/>
    </source>
</evidence>
<dbReference type="InterPro" id="IPR008431">
    <property type="entry name" value="CNPase"/>
</dbReference>
<dbReference type="PANTHER" id="PTHR10156:SF0">
    <property type="entry name" value="2',3'-CYCLIC-NUCLEOTIDE 3'-PHOSPHODIESTERASE"/>
    <property type="match status" value="1"/>
</dbReference>
<reference evidence="2 3" key="1">
    <citation type="submission" date="2013-11" db="EMBL/GenBank/DDBJ databases">
        <title>Genome sequencing of Stegodyphus mimosarum.</title>
        <authorList>
            <person name="Bechsgaard J."/>
        </authorList>
    </citation>
    <scope>NUCLEOTIDE SEQUENCE [LARGE SCALE GENOMIC DNA]</scope>
</reference>
<dbReference type="Proteomes" id="UP000054359">
    <property type="component" value="Unassembled WGS sequence"/>
</dbReference>
<dbReference type="EMBL" id="KK118158">
    <property type="protein sequence ID" value="KFM72370.1"/>
    <property type="molecule type" value="Genomic_DNA"/>
</dbReference>
<dbReference type="GO" id="GO:0004113">
    <property type="term" value="F:2',3'-cyclic-nucleotide 3'-phosphodiesterase activity"/>
    <property type="evidence" value="ECO:0007669"/>
    <property type="project" value="InterPro"/>
</dbReference>
<dbReference type="GO" id="GO:0005737">
    <property type="term" value="C:cytoplasm"/>
    <property type="evidence" value="ECO:0007669"/>
    <property type="project" value="TreeGrafter"/>
</dbReference>
<dbReference type="GO" id="GO:0016020">
    <property type="term" value="C:membrane"/>
    <property type="evidence" value="ECO:0007669"/>
    <property type="project" value="InterPro"/>
</dbReference>
<evidence type="ECO:0000313" key="2">
    <source>
        <dbReference type="EMBL" id="KFM72370.1"/>
    </source>
</evidence>
<dbReference type="OMA" id="HSHEDDI"/>
<keyword evidence="3" id="KW-1185">Reference proteome</keyword>
<evidence type="ECO:0000256" key="1">
    <source>
        <dbReference type="SAM" id="MobiDB-lite"/>
    </source>
</evidence>
<organism evidence="2 3">
    <name type="scientific">Stegodyphus mimosarum</name>
    <name type="common">African social velvet spider</name>
    <dbReference type="NCBI Taxonomy" id="407821"/>
    <lineage>
        <taxon>Eukaryota</taxon>
        <taxon>Metazoa</taxon>
        <taxon>Ecdysozoa</taxon>
        <taxon>Arthropoda</taxon>
        <taxon>Chelicerata</taxon>
        <taxon>Arachnida</taxon>
        <taxon>Araneae</taxon>
        <taxon>Araneomorphae</taxon>
        <taxon>Entelegynae</taxon>
        <taxon>Eresoidea</taxon>
        <taxon>Eresidae</taxon>
        <taxon>Stegodyphus</taxon>
    </lineage>
</organism>
<proteinExistence type="predicted"/>
<protein>
    <submittedName>
        <fullName evidence="2">NEDD4-binding protein 2-like 1</fullName>
    </submittedName>
</protein>
<dbReference type="PANTHER" id="PTHR10156">
    <property type="entry name" value="2',3'-CYCLIC-NUCLEOTIDE 3'-PHOSPHODIESTERASE"/>
    <property type="match status" value="1"/>
</dbReference>
<dbReference type="OrthoDB" id="3231855at2759"/>
<dbReference type="InterPro" id="IPR027417">
    <property type="entry name" value="P-loop_NTPase"/>
</dbReference>
<dbReference type="Gene3D" id="3.40.50.300">
    <property type="entry name" value="P-loop containing nucleotide triphosphate hydrolases"/>
    <property type="match status" value="1"/>
</dbReference>
<dbReference type="AlphaFoldDB" id="A0A087U4T1"/>
<feature type="region of interest" description="Disordered" evidence="1">
    <location>
        <begin position="401"/>
        <end position="422"/>
    </location>
</feature>
<dbReference type="GO" id="GO:0009214">
    <property type="term" value="P:cyclic nucleotide catabolic process"/>
    <property type="evidence" value="ECO:0007669"/>
    <property type="project" value="InterPro"/>
</dbReference>
<feature type="non-terminal residue" evidence="2">
    <location>
        <position position="422"/>
    </location>
</feature>
<name>A0A087U4T1_STEMI</name>
<dbReference type="Gene3D" id="3.90.1740.10">
    <property type="entry name" value="2',3'-cyclic nucleotide 3'-phosphodiesterase superfamily"/>
    <property type="match status" value="1"/>
</dbReference>
<dbReference type="SUPFAM" id="SSF52540">
    <property type="entry name" value="P-loop containing nucleoside triphosphate hydrolases"/>
    <property type="match status" value="1"/>
</dbReference>
<accession>A0A087U4T1</accession>
<dbReference type="Pfam" id="PF13671">
    <property type="entry name" value="AAA_33"/>
    <property type="match status" value="1"/>
</dbReference>
<gene>
    <name evidence="2" type="ORF">X975_12174</name>
</gene>